<evidence type="ECO:0000256" key="5">
    <source>
        <dbReference type="ARBA" id="ARBA00023136"/>
    </source>
</evidence>
<keyword evidence="5 6" id="KW-0472">Membrane</keyword>
<keyword evidence="3 6" id="KW-0812">Transmembrane</keyword>
<dbReference type="PANTHER" id="PTHR12677:SF59">
    <property type="entry name" value="GOLGI APPARATUS MEMBRANE PROTEIN TVP38-RELATED"/>
    <property type="match status" value="1"/>
</dbReference>
<keyword evidence="2 6" id="KW-1003">Cell membrane</keyword>
<dbReference type="InterPro" id="IPR032816">
    <property type="entry name" value="VTT_dom"/>
</dbReference>
<dbReference type="STRING" id="1121449.SAMN02745704_01796"/>
<dbReference type="InterPro" id="IPR015414">
    <property type="entry name" value="TMEM64"/>
</dbReference>
<dbReference type="PANTHER" id="PTHR12677">
    <property type="entry name" value="GOLGI APPARATUS MEMBRANE PROTEIN TVP38-RELATED"/>
    <property type="match status" value="1"/>
</dbReference>
<evidence type="ECO:0000256" key="7">
    <source>
        <dbReference type="SAM" id="MobiDB-lite"/>
    </source>
</evidence>
<gene>
    <name evidence="9" type="ORF">SAMN02745704_01796</name>
</gene>
<feature type="domain" description="VTT" evidence="8">
    <location>
        <begin position="89"/>
        <end position="204"/>
    </location>
</feature>
<comment type="subcellular location">
    <subcellularLocation>
        <location evidence="1 6">Cell membrane</location>
        <topology evidence="1 6">Multi-pass membrane protein</topology>
    </subcellularLocation>
</comment>
<evidence type="ECO:0000256" key="4">
    <source>
        <dbReference type="ARBA" id="ARBA00022989"/>
    </source>
</evidence>
<evidence type="ECO:0000256" key="1">
    <source>
        <dbReference type="ARBA" id="ARBA00004651"/>
    </source>
</evidence>
<evidence type="ECO:0000256" key="2">
    <source>
        <dbReference type="ARBA" id="ARBA00022475"/>
    </source>
</evidence>
<keyword evidence="10" id="KW-1185">Reference proteome</keyword>
<organism evidence="9 10">
    <name type="scientific">Paucidesulfovibrio gracilis DSM 16080</name>
    <dbReference type="NCBI Taxonomy" id="1121449"/>
    <lineage>
        <taxon>Bacteria</taxon>
        <taxon>Pseudomonadati</taxon>
        <taxon>Thermodesulfobacteriota</taxon>
        <taxon>Desulfovibrionia</taxon>
        <taxon>Desulfovibrionales</taxon>
        <taxon>Desulfovibrionaceae</taxon>
        <taxon>Paucidesulfovibrio</taxon>
    </lineage>
</organism>
<feature type="transmembrane region" description="Helical" evidence="6">
    <location>
        <begin position="66"/>
        <end position="89"/>
    </location>
</feature>
<comment type="similarity">
    <text evidence="6">Belongs to the TVP38/TMEM64 family.</text>
</comment>
<dbReference type="Proteomes" id="UP000190027">
    <property type="component" value="Unassembled WGS sequence"/>
</dbReference>
<evidence type="ECO:0000256" key="6">
    <source>
        <dbReference type="RuleBase" id="RU366058"/>
    </source>
</evidence>
<name>A0A1T4X4S9_9BACT</name>
<feature type="region of interest" description="Disordered" evidence="7">
    <location>
        <begin position="1"/>
        <end position="20"/>
    </location>
</feature>
<dbReference type="Pfam" id="PF09335">
    <property type="entry name" value="VTT_dom"/>
    <property type="match status" value="1"/>
</dbReference>
<keyword evidence="4 6" id="KW-1133">Transmembrane helix</keyword>
<feature type="transmembrane region" description="Helical" evidence="6">
    <location>
        <begin position="101"/>
        <end position="126"/>
    </location>
</feature>
<protein>
    <recommendedName>
        <fullName evidence="6">TVP38/TMEM64 family membrane protein</fullName>
    </recommendedName>
</protein>
<evidence type="ECO:0000259" key="8">
    <source>
        <dbReference type="Pfam" id="PF09335"/>
    </source>
</evidence>
<dbReference type="AlphaFoldDB" id="A0A1T4X4S9"/>
<accession>A0A1T4X4S9</accession>
<comment type="caution">
    <text evidence="6">Lacks conserved residue(s) required for the propagation of feature annotation.</text>
</comment>
<feature type="compositionally biased region" description="Basic and acidic residues" evidence="7">
    <location>
        <begin position="1"/>
        <end position="12"/>
    </location>
</feature>
<feature type="transmembrane region" description="Helical" evidence="6">
    <location>
        <begin position="29"/>
        <end position="46"/>
    </location>
</feature>
<reference evidence="9 10" key="1">
    <citation type="submission" date="2017-02" db="EMBL/GenBank/DDBJ databases">
        <authorList>
            <person name="Peterson S.W."/>
        </authorList>
    </citation>
    <scope>NUCLEOTIDE SEQUENCE [LARGE SCALE GENOMIC DNA]</scope>
    <source>
        <strain evidence="9 10">DSM 16080</strain>
    </source>
</reference>
<evidence type="ECO:0000256" key="3">
    <source>
        <dbReference type="ARBA" id="ARBA00022692"/>
    </source>
</evidence>
<sequence length="251" mass="26219">MTEVHARPDRAVAHGQVMPESEKHSGLKAALKGVVMLAGLGLLVWGTRCAGLDDMLRDADWFNEHVLGNGPLSVLIYVGVGMACTAVGLPRQLVCFLGGVGFGALFGTLLGTVACGLGCLLCAGYARLLGRRSVTRLLGKRLARADAFLRSSPFRTALTIRLIPVGSNLLTNLAAGVSSIPLRPFVLGSTLGYLPQNLVFALFGGGMNAESRLGLVLSVGMSVALLAASAWLGISVYRKYKAQAGSVPGER</sequence>
<evidence type="ECO:0000313" key="9">
    <source>
        <dbReference type="EMBL" id="SKA84660.1"/>
    </source>
</evidence>
<evidence type="ECO:0000313" key="10">
    <source>
        <dbReference type="Proteomes" id="UP000190027"/>
    </source>
</evidence>
<dbReference type="GO" id="GO:0005886">
    <property type="term" value="C:plasma membrane"/>
    <property type="evidence" value="ECO:0007669"/>
    <property type="project" value="UniProtKB-SubCell"/>
</dbReference>
<dbReference type="RefSeq" id="WP_234990668.1">
    <property type="nucleotide sequence ID" value="NZ_FUYC01000007.1"/>
</dbReference>
<dbReference type="EMBL" id="FUYC01000007">
    <property type="protein sequence ID" value="SKA84660.1"/>
    <property type="molecule type" value="Genomic_DNA"/>
</dbReference>
<feature type="transmembrane region" description="Helical" evidence="6">
    <location>
        <begin position="213"/>
        <end position="234"/>
    </location>
</feature>
<proteinExistence type="inferred from homology"/>